<name>A0ABN7K1X5_9HYPH</name>
<evidence type="ECO:0000313" key="1">
    <source>
        <dbReference type="EMBL" id="CAD7052471.1"/>
    </source>
</evidence>
<sequence>MEAFSENAKLVLRLLRVAYACKLIIDDHGQLFVGANCHFTFPIT</sequence>
<gene>
    <name evidence="1" type="ORF">RHAB21_04452</name>
</gene>
<comment type="caution">
    <text evidence="1">The sequence shown here is derived from an EMBL/GenBank/DDBJ whole genome shotgun (WGS) entry which is preliminary data.</text>
</comment>
<organism evidence="1 2">
    <name type="scientific">Pseudorhizobium halotolerans</name>
    <dbReference type="NCBI Taxonomy" id="1233081"/>
    <lineage>
        <taxon>Bacteria</taxon>
        <taxon>Pseudomonadati</taxon>
        <taxon>Pseudomonadota</taxon>
        <taxon>Alphaproteobacteria</taxon>
        <taxon>Hyphomicrobiales</taxon>
        <taxon>Rhizobiaceae</taxon>
        <taxon>Rhizobium/Agrobacterium group</taxon>
        <taxon>Pseudorhizobium</taxon>
    </lineage>
</organism>
<proteinExistence type="predicted"/>
<reference evidence="1 2" key="1">
    <citation type="submission" date="2020-11" db="EMBL/GenBank/DDBJ databases">
        <authorList>
            <person name="Lassalle F."/>
        </authorList>
    </citation>
    <scope>NUCLEOTIDE SEQUENCE [LARGE SCALE GENOMIC DNA]</scope>
    <source>
        <strain evidence="1 2">AB21</strain>
    </source>
</reference>
<evidence type="ECO:0000313" key="2">
    <source>
        <dbReference type="Proteomes" id="UP000601041"/>
    </source>
</evidence>
<dbReference type="EMBL" id="CABFWE030000011">
    <property type="protein sequence ID" value="CAD7052471.1"/>
    <property type="molecule type" value="Genomic_DNA"/>
</dbReference>
<protein>
    <submittedName>
        <fullName evidence="1">Uncharacterized protein</fullName>
    </submittedName>
</protein>
<accession>A0ABN7K1X5</accession>
<dbReference type="Proteomes" id="UP000601041">
    <property type="component" value="Unassembled WGS sequence"/>
</dbReference>
<keyword evidence="2" id="KW-1185">Reference proteome</keyword>